<dbReference type="RefSeq" id="WP_114102235.1">
    <property type="nucleotide sequence ID" value="NZ_JPWF01000006.1"/>
</dbReference>
<dbReference type="Proteomes" id="UP000253226">
    <property type="component" value="Unassembled WGS sequence"/>
</dbReference>
<accession>A0A367W699</accession>
<evidence type="ECO:0000313" key="1">
    <source>
        <dbReference type="EMBL" id="RCK36984.1"/>
    </source>
</evidence>
<sequence length="114" mass="11742">MSVVGGKWRWGFGGSVGGDGLAVQSGSTVAIVDTTGLAANRAALGSTTVGIPPAVSQQLARLNKLDLIVVAADELDPGMLFVEEMPFAWGRFWEATLNAGMSGRLWPIQAGLAG</sequence>
<dbReference type="EMBL" id="JPWF01000006">
    <property type="protein sequence ID" value="RCK36984.1"/>
    <property type="molecule type" value="Genomic_DNA"/>
</dbReference>
<dbReference type="AlphaFoldDB" id="A0A367W699"/>
<proteinExistence type="predicted"/>
<gene>
    <name evidence="1" type="ORF">TH19_10460</name>
</gene>
<evidence type="ECO:0000313" key="2">
    <source>
        <dbReference type="Proteomes" id="UP000253226"/>
    </source>
</evidence>
<dbReference type="OrthoDB" id="7366579at2"/>
<comment type="caution">
    <text evidence="1">The sequence shown here is derived from an EMBL/GenBank/DDBJ whole genome shotgun (WGS) entry which is preliminary data.</text>
</comment>
<name>A0A367W699_9PROT</name>
<organism evidence="1 2">
    <name type="scientific">Thalassospira profundimaris</name>
    <dbReference type="NCBI Taxonomy" id="502049"/>
    <lineage>
        <taxon>Bacteria</taxon>
        <taxon>Pseudomonadati</taxon>
        <taxon>Pseudomonadota</taxon>
        <taxon>Alphaproteobacteria</taxon>
        <taxon>Rhodospirillales</taxon>
        <taxon>Thalassospiraceae</taxon>
        <taxon>Thalassospira</taxon>
    </lineage>
</organism>
<reference evidence="1 2" key="1">
    <citation type="submission" date="2014-07" db="EMBL/GenBank/DDBJ databases">
        <title>Draft genome sequence of Thalassospira profundimaris 35.</title>
        <authorList>
            <person name="Lai Q."/>
            <person name="Shao Z."/>
        </authorList>
    </citation>
    <scope>NUCLEOTIDE SEQUENCE [LARGE SCALE GENOMIC DNA]</scope>
    <source>
        <strain evidence="1 2">35</strain>
    </source>
</reference>
<protein>
    <submittedName>
        <fullName evidence="1">Uncharacterized protein</fullName>
    </submittedName>
</protein>